<organism evidence="2 3">
    <name type="scientific">Aspergillus pseudodeflectus</name>
    <dbReference type="NCBI Taxonomy" id="176178"/>
    <lineage>
        <taxon>Eukaryota</taxon>
        <taxon>Fungi</taxon>
        <taxon>Dikarya</taxon>
        <taxon>Ascomycota</taxon>
        <taxon>Pezizomycotina</taxon>
        <taxon>Eurotiomycetes</taxon>
        <taxon>Eurotiomycetidae</taxon>
        <taxon>Eurotiales</taxon>
        <taxon>Aspergillaceae</taxon>
        <taxon>Aspergillus</taxon>
        <taxon>Aspergillus subgen. Nidulantes</taxon>
    </lineage>
</organism>
<evidence type="ECO:0008006" key="4">
    <source>
        <dbReference type="Google" id="ProtNLM"/>
    </source>
</evidence>
<protein>
    <recommendedName>
        <fullName evidence="4">F-box domain-containing protein</fullName>
    </recommendedName>
</protein>
<sequence>MGYSEAYCHLCGVSFNISRYRQVGEPEIATYGSSDGMDAEIEGLELEECMKNGCTLVLKFLKDEDDDLENDPDYEPDEADYDGELYEYDSDYESDDAMSISSDEENEQEDNTEEEALYRDFLSKTIRRQPLVGEPVGAYLFSPETQRTDTLIPIRSESLPEEYDPEDLEHLPGPGCRQALAYPGASISLAEMRGCRTAQFLVHKTCGKGKWKPDGFNEDWEMGEDWFLSGVCDGMTSRDCGYPTVWPARGGVAVVAADNINFNPRQTDPNSIAMPLHPWCFDIFARQSKVHFGRVNVDGLMKWRNAESGYEDFHEFPRIADVFEAQEQWWEHVPGKEYLAANPLYVPGLPALLRGAAAPDGGMDHERLPVTGGGIDRLGALPLDLRLLIVSFLGSDDITNLRAASRAFTHLPNGVWYRLVRQDMPWLFEAWDEEIQHTPSFWTTMTANEIKYVDNVRERYSKVLRNELMVEDGILDHLLPRQRAVPGQIELPKATTNWYQVYVQIKGNWGNLKGLRNRQRIWEDVEEIIRRIRKYENQSGSAGGNDDDGDEGPRGAGKML</sequence>
<feature type="region of interest" description="Disordered" evidence="1">
    <location>
        <begin position="537"/>
        <end position="560"/>
    </location>
</feature>
<name>A0ABR4L3Z2_9EURO</name>
<dbReference type="Proteomes" id="UP001610444">
    <property type="component" value="Unassembled WGS sequence"/>
</dbReference>
<dbReference type="InterPro" id="IPR036047">
    <property type="entry name" value="F-box-like_dom_sf"/>
</dbReference>
<proteinExistence type="predicted"/>
<feature type="region of interest" description="Disordered" evidence="1">
    <location>
        <begin position="95"/>
        <end position="114"/>
    </location>
</feature>
<accession>A0ABR4L3Z2</accession>
<evidence type="ECO:0000313" key="3">
    <source>
        <dbReference type="Proteomes" id="UP001610444"/>
    </source>
</evidence>
<dbReference type="GeneID" id="98153615"/>
<evidence type="ECO:0000256" key="1">
    <source>
        <dbReference type="SAM" id="MobiDB-lite"/>
    </source>
</evidence>
<dbReference type="SUPFAM" id="SSF81383">
    <property type="entry name" value="F-box domain"/>
    <property type="match status" value="1"/>
</dbReference>
<evidence type="ECO:0000313" key="2">
    <source>
        <dbReference type="EMBL" id="KAL2859278.1"/>
    </source>
</evidence>
<dbReference type="EMBL" id="JBFXLR010000003">
    <property type="protein sequence ID" value="KAL2859278.1"/>
    <property type="molecule type" value="Genomic_DNA"/>
</dbReference>
<comment type="caution">
    <text evidence="2">The sequence shown here is derived from an EMBL/GenBank/DDBJ whole genome shotgun (WGS) entry which is preliminary data.</text>
</comment>
<gene>
    <name evidence="2" type="ORF">BJX68DRAFT_226075</name>
</gene>
<reference evidence="2 3" key="1">
    <citation type="submission" date="2024-07" db="EMBL/GenBank/DDBJ databases">
        <title>Section-level genome sequencing and comparative genomics of Aspergillus sections Usti and Cavernicolus.</title>
        <authorList>
            <consortium name="Lawrence Berkeley National Laboratory"/>
            <person name="Nybo J.L."/>
            <person name="Vesth T.C."/>
            <person name="Theobald S."/>
            <person name="Frisvad J.C."/>
            <person name="Larsen T.O."/>
            <person name="Kjaerboelling I."/>
            <person name="Rothschild-Mancinelli K."/>
            <person name="Lyhne E.K."/>
            <person name="Kogle M.E."/>
            <person name="Barry K."/>
            <person name="Clum A."/>
            <person name="Na H."/>
            <person name="Ledsgaard L."/>
            <person name="Lin J."/>
            <person name="Lipzen A."/>
            <person name="Kuo A."/>
            <person name="Riley R."/>
            <person name="Mondo S."/>
            <person name="LaButti K."/>
            <person name="Haridas S."/>
            <person name="Pangalinan J."/>
            <person name="Salamov A.A."/>
            <person name="Simmons B.A."/>
            <person name="Magnuson J.K."/>
            <person name="Chen J."/>
            <person name="Drula E."/>
            <person name="Henrissat B."/>
            <person name="Wiebenga A."/>
            <person name="Lubbers R.J."/>
            <person name="Gomes A.C."/>
            <person name="Macurrencykelacurrency M.R."/>
            <person name="Stajich J."/>
            <person name="Grigoriev I.V."/>
            <person name="Mortensen U.H."/>
            <person name="De vries R.P."/>
            <person name="Baker S.E."/>
            <person name="Andersen M.R."/>
        </authorList>
    </citation>
    <scope>NUCLEOTIDE SEQUENCE [LARGE SCALE GENOMIC DNA]</scope>
    <source>
        <strain evidence="2 3">CBS 756.74</strain>
    </source>
</reference>
<dbReference type="RefSeq" id="XP_070904212.1">
    <property type="nucleotide sequence ID" value="XM_071038451.1"/>
</dbReference>
<keyword evidence="3" id="KW-1185">Reference proteome</keyword>